<dbReference type="PATRIC" id="fig|866895.3.peg.1411"/>
<dbReference type="STRING" id="866895.HBHAL_2403"/>
<dbReference type="eggNOG" id="COG0624">
    <property type="taxonomic scope" value="Bacteria"/>
</dbReference>
<dbReference type="Gene3D" id="3.40.630.10">
    <property type="entry name" value="Zn peptidases"/>
    <property type="match status" value="1"/>
</dbReference>
<accession>I0JKS8</accession>
<dbReference type="KEGG" id="hhd:HBHAL_2403"/>
<sequence>MSSITKVIEKSIKELGYSSKRMLSGAGHDAKYVNNLGSNALMKANKLVEYREHINNRPKLLTSSSSA</sequence>
<keyword evidence="2" id="KW-1185">Reference proteome</keyword>
<protein>
    <submittedName>
        <fullName evidence="1">Uncharacterized protein</fullName>
    </submittedName>
</protein>
<evidence type="ECO:0000313" key="2">
    <source>
        <dbReference type="Proteomes" id="UP000007397"/>
    </source>
</evidence>
<dbReference type="Proteomes" id="UP000007397">
    <property type="component" value="Chromosome"/>
</dbReference>
<organism evidence="1 2">
    <name type="scientific">Halobacillus halophilus (strain ATCC 35676 / DSM 2266 / JCM 20832 / KCTC 3685 / LMG 17431 / NBRC 102448 / NCIMB 2269)</name>
    <name type="common">Sporosarcina halophila</name>
    <dbReference type="NCBI Taxonomy" id="866895"/>
    <lineage>
        <taxon>Bacteria</taxon>
        <taxon>Bacillati</taxon>
        <taxon>Bacillota</taxon>
        <taxon>Bacilli</taxon>
        <taxon>Bacillales</taxon>
        <taxon>Bacillaceae</taxon>
        <taxon>Halobacillus</taxon>
    </lineage>
</organism>
<gene>
    <name evidence="1" type="ordered locus">HBHAL_2403</name>
</gene>
<dbReference type="RefSeq" id="WP_014642649.1">
    <property type="nucleotide sequence ID" value="NC_017668.1"/>
</dbReference>
<proteinExistence type="predicted"/>
<evidence type="ECO:0000313" key="1">
    <source>
        <dbReference type="EMBL" id="CCG44748.1"/>
    </source>
</evidence>
<reference evidence="1 2" key="1">
    <citation type="journal article" date="2013" name="Environ. Microbiol.">
        <title>Chloride and organic osmolytes: a hybrid strategy to cope with elevated salinities by the moderately halophilic, chloride-dependent bacterium Halobacillus halophilus.</title>
        <authorList>
            <person name="Saum S.H."/>
            <person name="Pfeiffer F."/>
            <person name="Palm P."/>
            <person name="Rampp M."/>
            <person name="Schuster S.C."/>
            <person name="Muller V."/>
            <person name="Oesterhelt D."/>
        </authorList>
    </citation>
    <scope>NUCLEOTIDE SEQUENCE [LARGE SCALE GENOMIC DNA]</scope>
    <source>
        <strain evidence="2">ATCC 35676 / DSM 2266 / JCM 20832 / KCTC 3685 / LMG 17431 / NBRC 102448 / NCIMB 2269</strain>
    </source>
</reference>
<dbReference type="AlphaFoldDB" id="I0JKS8"/>
<name>I0JKS8_HALH3</name>
<dbReference type="EMBL" id="HE717023">
    <property type="protein sequence ID" value="CCG44748.1"/>
    <property type="molecule type" value="Genomic_DNA"/>
</dbReference>
<dbReference type="HOGENOM" id="CLU_2806495_0_0_9"/>